<proteinExistence type="inferred from homology"/>
<dbReference type="PANTHER" id="PTHR13255">
    <property type="entry name" value="ATAXIN-10"/>
    <property type="match status" value="1"/>
</dbReference>
<dbReference type="Proteomes" id="UP000245783">
    <property type="component" value="Unassembled WGS sequence"/>
</dbReference>
<comment type="similarity">
    <text evidence="1">Belongs to the ataxin-10 family.</text>
</comment>
<name>A0A316VXB2_9BASI</name>
<reference evidence="2 3" key="1">
    <citation type="journal article" date="2018" name="Mol. Biol. Evol.">
        <title>Broad Genomic Sampling Reveals a Smut Pathogenic Ancestry of the Fungal Clade Ustilaginomycotina.</title>
        <authorList>
            <person name="Kijpornyongpan T."/>
            <person name="Mondo S.J."/>
            <person name="Barry K."/>
            <person name="Sandor L."/>
            <person name="Lee J."/>
            <person name="Lipzen A."/>
            <person name="Pangilinan J."/>
            <person name="LaButti K."/>
            <person name="Hainaut M."/>
            <person name="Henrissat B."/>
            <person name="Grigoriev I.V."/>
            <person name="Spatafora J.W."/>
            <person name="Aime M.C."/>
        </authorList>
    </citation>
    <scope>NUCLEOTIDE SEQUENCE [LARGE SCALE GENOMIC DNA]</scope>
    <source>
        <strain evidence="2 3">MCA 4658</strain>
    </source>
</reference>
<dbReference type="GO" id="GO:0005829">
    <property type="term" value="C:cytosol"/>
    <property type="evidence" value="ECO:0007669"/>
    <property type="project" value="TreeGrafter"/>
</dbReference>
<sequence>MPEQEEQEEAQHATVSLQSWSASTLQSLNALSKSLATTPRNQAGQELIFSALLRHDLQSTLWHLTSYTATQNESAVLLCQALMQAFANCITNNESTAELLWRRMGLDSPEVEGPSKLREVGFVELFMRVTRDETSQCGTPRWIPCANRCSFLSMPNHTAVCSNYKARVYGLALTQQGCALLGTVLRNAAADLQADAQPETSPSDLPDSIAIAYELFSIIFSSGLCGRLLKGFQTTSSTRAPTANELEEEDPPLNARQVALLQMFDAYLVHGSSSGACSDSSPDSQSVESASDDAVQDSQSDLVYLVSSFATLSAYTVGLMRRLSDPAESVSAQDEAISRGDRFQDKSSQILETVSKEESVRTVVELLHSTSKFSPAISPFQNIVASNHSVASAPEGHVLTSTGQSRSTFVEQTEQADRGGGGGGGGGLQNLKRDLVRLLGVMSFVEPASSASARKTEQDRTAREARLSRVKRVQDAVRESGGLLDVLNMTQLDENNPWQPGFASPHRPASAAEPFTVAVLRFSKQFKLSMHHGSHK</sequence>
<protein>
    <recommendedName>
        <fullName evidence="4">Ataxin-10 domain-containing protein</fullName>
    </recommendedName>
</protein>
<evidence type="ECO:0000313" key="3">
    <source>
        <dbReference type="Proteomes" id="UP000245783"/>
    </source>
</evidence>
<keyword evidence="3" id="KW-1185">Reference proteome</keyword>
<accession>A0A316VXB2</accession>
<dbReference type="STRING" id="1522189.A0A316VXB2"/>
<evidence type="ECO:0008006" key="4">
    <source>
        <dbReference type="Google" id="ProtNLM"/>
    </source>
</evidence>
<dbReference type="PANTHER" id="PTHR13255:SF0">
    <property type="entry name" value="ATAXIN-10"/>
    <property type="match status" value="1"/>
</dbReference>
<dbReference type="RefSeq" id="XP_025369252.1">
    <property type="nucleotide sequence ID" value="XM_025515662.1"/>
</dbReference>
<dbReference type="InParanoid" id="A0A316VXB2"/>
<evidence type="ECO:0000256" key="1">
    <source>
        <dbReference type="ARBA" id="ARBA00008384"/>
    </source>
</evidence>
<gene>
    <name evidence="2" type="ORF">IE81DRAFT_341678</name>
</gene>
<evidence type="ECO:0000313" key="2">
    <source>
        <dbReference type="EMBL" id="PWN42092.1"/>
    </source>
</evidence>
<dbReference type="InterPro" id="IPR051374">
    <property type="entry name" value="Ataxin-10/CTR86_families"/>
</dbReference>
<dbReference type="AlphaFoldDB" id="A0A316VXB2"/>
<dbReference type="EMBL" id="KZ819384">
    <property type="protein sequence ID" value="PWN42092.1"/>
    <property type="molecule type" value="Genomic_DNA"/>
</dbReference>
<dbReference type="OrthoDB" id="379794at2759"/>
<organism evidence="2 3">
    <name type="scientific">Ceraceosorus guamensis</name>
    <dbReference type="NCBI Taxonomy" id="1522189"/>
    <lineage>
        <taxon>Eukaryota</taxon>
        <taxon>Fungi</taxon>
        <taxon>Dikarya</taxon>
        <taxon>Basidiomycota</taxon>
        <taxon>Ustilaginomycotina</taxon>
        <taxon>Exobasidiomycetes</taxon>
        <taxon>Ceraceosorales</taxon>
        <taxon>Ceraceosoraceae</taxon>
        <taxon>Ceraceosorus</taxon>
    </lineage>
</organism>
<dbReference type="GeneID" id="37037532"/>